<keyword evidence="1" id="KW-0539">Nucleus</keyword>
<dbReference type="PANTHER" id="PTHR13011">
    <property type="entry name" value="TFIIF-ALPHA"/>
    <property type="match status" value="1"/>
</dbReference>
<comment type="function">
    <text evidence="1">TFIIF is a general transcription initiation factor that binds to RNA polymerase II and helps to recruit it to the initiation complex in collaboration with TFIIB. It promotes transcription elongation.</text>
</comment>
<comment type="similarity">
    <text evidence="1">Belongs to the TFIIF alpha subunit family.</text>
</comment>
<protein>
    <recommendedName>
        <fullName evidence="1">Transcription initiation factor IIF subunit alpha</fullName>
    </recommendedName>
</protein>
<feature type="compositionally biased region" description="Low complexity" evidence="2">
    <location>
        <begin position="68"/>
        <end position="98"/>
    </location>
</feature>
<evidence type="ECO:0000256" key="2">
    <source>
        <dbReference type="SAM" id="MobiDB-lite"/>
    </source>
</evidence>
<dbReference type="InterPro" id="IPR008851">
    <property type="entry name" value="TFIIF-alpha"/>
</dbReference>
<name>A0ABN8RE65_9CNID</name>
<feature type="compositionally biased region" description="Low complexity" evidence="2">
    <location>
        <begin position="151"/>
        <end position="169"/>
    </location>
</feature>
<gene>
    <name evidence="3" type="ORF">PLOB_00019176</name>
</gene>
<dbReference type="Gene3D" id="1.10.10.10">
    <property type="entry name" value="Winged helix-like DNA-binding domain superfamily/Winged helix DNA-binding domain"/>
    <property type="match status" value="1"/>
</dbReference>
<evidence type="ECO:0000256" key="1">
    <source>
        <dbReference type="RuleBase" id="RU366044"/>
    </source>
</evidence>
<proteinExistence type="inferred from homology"/>
<dbReference type="InterPro" id="IPR036388">
    <property type="entry name" value="WH-like_DNA-bd_sf"/>
</dbReference>
<keyword evidence="1" id="KW-0805">Transcription regulation</keyword>
<dbReference type="Proteomes" id="UP001159405">
    <property type="component" value="Unassembled WGS sequence"/>
</dbReference>
<evidence type="ECO:0000313" key="4">
    <source>
        <dbReference type="Proteomes" id="UP001159405"/>
    </source>
</evidence>
<dbReference type="SUPFAM" id="SSF46785">
    <property type="entry name" value="Winged helix' DNA-binding domain"/>
    <property type="match status" value="1"/>
</dbReference>
<evidence type="ECO:0000313" key="3">
    <source>
        <dbReference type="EMBL" id="CAH3177312.1"/>
    </source>
</evidence>
<dbReference type="Pfam" id="PF05793">
    <property type="entry name" value="TFIIF_alpha"/>
    <property type="match status" value="1"/>
</dbReference>
<organism evidence="3 4">
    <name type="scientific">Porites lobata</name>
    <dbReference type="NCBI Taxonomy" id="104759"/>
    <lineage>
        <taxon>Eukaryota</taxon>
        <taxon>Metazoa</taxon>
        <taxon>Cnidaria</taxon>
        <taxon>Anthozoa</taxon>
        <taxon>Hexacorallia</taxon>
        <taxon>Scleractinia</taxon>
        <taxon>Fungiina</taxon>
        <taxon>Poritidae</taxon>
        <taxon>Porites</taxon>
    </lineage>
</organism>
<keyword evidence="4" id="KW-1185">Reference proteome</keyword>
<sequence length="232" mass="24210">MQELSMSSSHIILDFKSIRELGMVQSSINSGVIKQTKSSIQGLFVRDSGVSAILVGGECDKNKKKKSGSGSSTSSNSGSSTPTIATDGAANTIAAAATKLSQDRPGTPSKSKKRSAKASKKDTPGEEGSPASKKPRVSPAPSAGGAGGGSRTSTPTPTGGEEGPQGITEEGMRRYLTRKPMTSKDLLQKFKSKRTGLSNDETVKKLAAIVRNIQPEQKTIKGKLYLSLKPQS</sequence>
<keyword evidence="1" id="KW-0804">Transcription</keyword>
<comment type="caution">
    <text evidence="3">The sequence shown here is derived from an EMBL/GenBank/DDBJ whole genome shotgun (WGS) entry which is preliminary data.</text>
</comment>
<dbReference type="PANTHER" id="PTHR13011:SF0">
    <property type="entry name" value="GENERAL TRANSCRIPTION FACTOR IIF SUBUNIT 1"/>
    <property type="match status" value="1"/>
</dbReference>
<keyword evidence="1" id="KW-0238">DNA-binding</keyword>
<comment type="subcellular location">
    <subcellularLocation>
        <location evidence="1">Nucleus</location>
    </subcellularLocation>
</comment>
<dbReference type="InterPro" id="IPR036390">
    <property type="entry name" value="WH_DNA-bd_sf"/>
</dbReference>
<feature type="region of interest" description="Disordered" evidence="2">
    <location>
        <begin position="60"/>
        <end position="194"/>
    </location>
</feature>
<dbReference type="EMBL" id="CALNXK010000223">
    <property type="protein sequence ID" value="CAH3177312.1"/>
    <property type="molecule type" value="Genomic_DNA"/>
</dbReference>
<reference evidence="3 4" key="1">
    <citation type="submission" date="2022-05" db="EMBL/GenBank/DDBJ databases">
        <authorList>
            <consortium name="Genoscope - CEA"/>
            <person name="William W."/>
        </authorList>
    </citation>
    <scope>NUCLEOTIDE SEQUENCE [LARGE SCALE GENOMIC DNA]</scope>
</reference>
<accession>A0ABN8RE65</accession>